<dbReference type="AlphaFoldDB" id="A0A9X7CSA0"/>
<dbReference type="NCBIfam" id="TIGR00524">
    <property type="entry name" value="eIF-2B_rel"/>
    <property type="match status" value="1"/>
</dbReference>
<evidence type="ECO:0000256" key="4">
    <source>
        <dbReference type="ARBA" id="ARBA00023235"/>
    </source>
</evidence>
<dbReference type="SUPFAM" id="SSF100950">
    <property type="entry name" value="NagB/RpiA/CoA transferase-like"/>
    <property type="match status" value="1"/>
</dbReference>
<dbReference type="InterPro" id="IPR000649">
    <property type="entry name" value="IF-2B-related"/>
</dbReference>
<dbReference type="PANTHER" id="PTHR43475:SF4">
    <property type="entry name" value="METHYLTHIORIBOSE-1-PHOSPHATE ISOMERASE"/>
    <property type="match status" value="1"/>
</dbReference>
<feature type="site" description="Transition state stabilizer" evidence="6">
    <location>
        <position position="160"/>
    </location>
</feature>
<dbReference type="GO" id="GO:0046523">
    <property type="term" value="F:S-methyl-5-thioribose-1-phosphate isomerase activity"/>
    <property type="evidence" value="ECO:0007669"/>
    <property type="project" value="UniProtKB-UniRule"/>
</dbReference>
<dbReference type="Pfam" id="PF01008">
    <property type="entry name" value="IF-2B"/>
    <property type="match status" value="1"/>
</dbReference>
<feature type="binding site" evidence="6">
    <location>
        <begin position="51"/>
        <end position="53"/>
    </location>
    <ligand>
        <name>substrate</name>
    </ligand>
</feature>
<evidence type="ECO:0000313" key="8">
    <source>
        <dbReference type="Proteomes" id="UP000224203"/>
    </source>
</evidence>
<dbReference type="NCBIfam" id="TIGR00512">
    <property type="entry name" value="salvage_mtnA"/>
    <property type="match status" value="1"/>
</dbReference>
<protein>
    <recommendedName>
        <fullName evidence="6">Methylthioribose-1-phosphate isomerase</fullName>
        <shortName evidence="6">M1Pi</shortName>
        <shortName evidence="6">MTR-1-P isomerase</shortName>
        <ecNumber evidence="6">5.3.1.23</ecNumber>
    </recommendedName>
    <alternativeName>
        <fullName evidence="6">S-methyl-5-thioribose-1-phosphate isomerase</fullName>
    </alternativeName>
</protein>
<keyword evidence="3 6" id="KW-0486">Methionine biosynthesis</keyword>
<dbReference type="InterPro" id="IPR037171">
    <property type="entry name" value="NagB/RpiA_transferase-like"/>
</dbReference>
<reference evidence="7 8" key="1">
    <citation type="submission" date="2017-09" db="EMBL/GenBank/DDBJ databases">
        <title>Large-scale bioinformatics analysis of Bacillus genomes uncovers conserved roles of natural products in bacterial physiology.</title>
        <authorList>
            <consortium name="Agbiome Team Llc"/>
            <person name="Bleich R.M."/>
            <person name="Grubbs K.J."/>
            <person name="Santa Maria K.C."/>
            <person name="Allen S.E."/>
            <person name="Farag S."/>
            <person name="Shank E.A."/>
            <person name="Bowers A."/>
        </authorList>
    </citation>
    <scope>NUCLEOTIDE SEQUENCE [LARGE SCALE GENOMIC DNA]</scope>
    <source>
        <strain evidence="7 8">AFS041711</strain>
    </source>
</reference>
<feature type="active site" description="Proton donor" evidence="6">
    <location>
        <position position="240"/>
    </location>
</feature>
<dbReference type="InterPro" id="IPR042529">
    <property type="entry name" value="IF_2B-like_C"/>
</dbReference>
<dbReference type="Gene3D" id="3.40.50.10470">
    <property type="entry name" value="Translation initiation factor eif-2b, domain 2"/>
    <property type="match status" value="1"/>
</dbReference>
<keyword evidence="2 6" id="KW-0028">Amino-acid biosynthesis</keyword>
<dbReference type="RefSeq" id="WP_098782257.1">
    <property type="nucleotide sequence ID" value="NZ_JAKJPW010000002.1"/>
</dbReference>
<keyword evidence="4 6" id="KW-0413">Isomerase</keyword>
<evidence type="ECO:0000256" key="5">
    <source>
        <dbReference type="ARBA" id="ARBA00052401"/>
    </source>
</evidence>
<dbReference type="InterPro" id="IPR027363">
    <property type="entry name" value="M1Pi_N"/>
</dbReference>
<dbReference type="PANTHER" id="PTHR43475">
    <property type="entry name" value="METHYLTHIORIBOSE-1-PHOSPHATE ISOMERASE"/>
    <property type="match status" value="1"/>
</dbReference>
<evidence type="ECO:0000256" key="2">
    <source>
        <dbReference type="ARBA" id="ARBA00022605"/>
    </source>
</evidence>
<dbReference type="Gene3D" id="1.20.120.420">
    <property type="entry name" value="translation initiation factor eif-2b, domain 1"/>
    <property type="match status" value="1"/>
</dbReference>
<dbReference type="FunFam" id="1.20.120.420:FF:000005">
    <property type="entry name" value="Methylthioribose-1-phosphate isomerase"/>
    <property type="match status" value="1"/>
</dbReference>
<dbReference type="InterPro" id="IPR005251">
    <property type="entry name" value="IF-M1Pi"/>
</dbReference>
<dbReference type="NCBIfam" id="NF004326">
    <property type="entry name" value="PRK05720.1"/>
    <property type="match status" value="1"/>
</dbReference>
<evidence type="ECO:0000256" key="6">
    <source>
        <dbReference type="HAMAP-Rule" id="MF_01678"/>
    </source>
</evidence>
<comment type="pathway">
    <text evidence="6">Amino-acid biosynthesis; L-methionine biosynthesis via salvage pathway; L-methionine from S-methyl-5-thio-alpha-D-ribose 1-phosphate: step 1/6.</text>
</comment>
<feature type="binding site" evidence="6">
    <location>
        <begin position="250"/>
        <end position="251"/>
    </location>
    <ligand>
        <name>substrate</name>
    </ligand>
</feature>
<feature type="binding site" evidence="6">
    <location>
        <position position="199"/>
    </location>
    <ligand>
        <name>substrate</name>
    </ligand>
</feature>
<comment type="similarity">
    <text evidence="6">Belongs to the EIF-2B alpha/beta/delta subunits family. MtnA subfamily.</text>
</comment>
<evidence type="ECO:0000256" key="3">
    <source>
        <dbReference type="ARBA" id="ARBA00023167"/>
    </source>
</evidence>
<feature type="binding site" evidence="6">
    <location>
        <position position="94"/>
    </location>
    <ligand>
        <name>substrate</name>
    </ligand>
</feature>
<sequence>MSTIVTVPRSVSWKGDAIAVLNQTKLPHSTEYKTLTTIEEVWKSIIMLEVRGAPAIGIVAAFGLALAAKKYNTLHIEEFQKKFNRDCNYLGASRPTAVNLFWAIDRMRESIREITTIKEAQKILEEEALRIQQEDEEVCRNIGEYALTCFKDGDNILTICNAGSIATARYGTALAPFYIGKEEGVRLHAYACETRPVLQGGRLTTWELKQANIDVTLITDNTAAHAIQTKEINAIIVGADRIVANGDTANKIGTMNLAILAKHFNIPFYVAAPLSTFDVTKETGAEIIIEERDETEVTKIFGKQVAPIGTDVYNPAFDITPNELITGIITEKGILRGDYKKEILTLFERQAEI</sequence>
<dbReference type="EMBL" id="NULI01000021">
    <property type="protein sequence ID" value="PGS83075.1"/>
    <property type="molecule type" value="Genomic_DNA"/>
</dbReference>
<dbReference type="Proteomes" id="UP000224203">
    <property type="component" value="Unassembled WGS sequence"/>
</dbReference>
<comment type="caution">
    <text evidence="7">The sequence shown here is derived from an EMBL/GenBank/DDBJ whole genome shotgun (WGS) entry which is preliminary data.</text>
</comment>
<accession>A0A9X7CSA0</accession>
<comment type="subunit">
    <text evidence="1 6">Homodimer.</text>
</comment>
<name>A0A9X7CSA0_BACCE</name>
<dbReference type="FunFam" id="3.40.50.10470:FF:000006">
    <property type="entry name" value="Methylthioribose-1-phosphate isomerase"/>
    <property type="match status" value="1"/>
</dbReference>
<gene>
    <name evidence="6 7" type="primary">mtnA</name>
    <name evidence="7" type="ORF">COC69_03130</name>
</gene>
<dbReference type="HAMAP" id="MF_01678">
    <property type="entry name" value="Salvage_MtnA"/>
    <property type="match status" value="1"/>
</dbReference>
<evidence type="ECO:0000256" key="1">
    <source>
        <dbReference type="ARBA" id="ARBA00011738"/>
    </source>
</evidence>
<evidence type="ECO:0000313" key="7">
    <source>
        <dbReference type="EMBL" id="PGS83075.1"/>
    </source>
</evidence>
<dbReference type="GO" id="GO:0019509">
    <property type="term" value="P:L-methionine salvage from methylthioadenosine"/>
    <property type="evidence" value="ECO:0007669"/>
    <property type="project" value="UniProtKB-UniRule"/>
</dbReference>
<dbReference type="EC" id="5.3.1.23" evidence="6"/>
<comment type="catalytic activity">
    <reaction evidence="5 6">
        <text>5-(methylsulfanyl)-alpha-D-ribose 1-phosphate = 5-(methylsulfanyl)-D-ribulose 1-phosphate</text>
        <dbReference type="Rhea" id="RHEA:19989"/>
        <dbReference type="ChEBI" id="CHEBI:58533"/>
        <dbReference type="ChEBI" id="CHEBI:58548"/>
        <dbReference type="EC" id="5.3.1.23"/>
    </reaction>
</comment>
<dbReference type="InterPro" id="IPR011559">
    <property type="entry name" value="Initiation_fac_2B_a/b/d"/>
</dbReference>
<organism evidence="7 8">
    <name type="scientific">Bacillus cereus</name>
    <dbReference type="NCBI Taxonomy" id="1396"/>
    <lineage>
        <taxon>Bacteria</taxon>
        <taxon>Bacillati</taxon>
        <taxon>Bacillota</taxon>
        <taxon>Bacilli</taxon>
        <taxon>Bacillales</taxon>
        <taxon>Bacillaceae</taxon>
        <taxon>Bacillus</taxon>
        <taxon>Bacillus cereus group</taxon>
    </lineage>
</organism>
<proteinExistence type="inferred from homology"/>
<comment type="function">
    <text evidence="6">Catalyzes the interconversion of methylthioribose-1-phosphate (MTR-1-P) into methylthioribulose-1-phosphate (MTRu-1-P).</text>
</comment>